<evidence type="ECO:0000313" key="3">
    <source>
        <dbReference type="EMBL" id="PCH44567.1"/>
    </source>
</evidence>
<dbReference type="Pfam" id="PF26093">
    <property type="entry name" value="HTH_TGH"/>
    <property type="match status" value="1"/>
</dbReference>
<dbReference type="Pfam" id="PF01585">
    <property type="entry name" value="G-patch"/>
    <property type="match status" value="1"/>
</dbReference>
<dbReference type="PANTHER" id="PTHR13384:SF19">
    <property type="entry name" value="G PATCH DOMAIN-CONTAINING PROTEIN 1"/>
    <property type="match status" value="1"/>
</dbReference>
<feature type="region of interest" description="Disordered" evidence="1">
    <location>
        <begin position="296"/>
        <end position="321"/>
    </location>
</feature>
<feature type="domain" description="G-patch" evidence="2">
    <location>
        <begin position="166"/>
        <end position="186"/>
    </location>
</feature>
<feature type="region of interest" description="Disordered" evidence="1">
    <location>
        <begin position="761"/>
        <end position="911"/>
    </location>
</feature>
<feature type="region of interest" description="Disordered" evidence="1">
    <location>
        <begin position="562"/>
        <end position="594"/>
    </location>
</feature>
<keyword evidence="4" id="KW-1185">Reference proteome</keyword>
<feature type="region of interest" description="Disordered" evidence="1">
    <location>
        <begin position="178"/>
        <end position="228"/>
    </location>
</feature>
<accession>A0A2H3K7Z7</accession>
<dbReference type="OMA" id="QLWQQHA"/>
<feature type="compositionally biased region" description="Basic and acidic residues" evidence="1">
    <location>
        <begin position="210"/>
        <end position="228"/>
    </location>
</feature>
<dbReference type="Proteomes" id="UP000218811">
    <property type="component" value="Unassembled WGS sequence"/>
</dbReference>
<proteinExistence type="predicted"/>
<dbReference type="GO" id="GO:0003723">
    <property type="term" value="F:RNA binding"/>
    <property type="evidence" value="ECO:0007669"/>
    <property type="project" value="TreeGrafter"/>
</dbReference>
<protein>
    <recommendedName>
        <fullName evidence="2">G-patch domain-containing protein</fullName>
    </recommendedName>
</protein>
<evidence type="ECO:0000313" key="4">
    <source>
        <dbReference type="Proteomes" id="UP000218811"/>
    </source>
</evidence>
<feature type="compositionally biased region" description="Basic and acidic residues" evidence="1">
    <location>
        <begin position="786"/>
        <end position="805"/>
    </location>
</feature>
<evidence type="ECO:0000259" key="2">
    <source>
        <dbReference type="PROSITE" id="PS50174"/>
    </source>
</evidence>
<organism evidence="3 4">
    <name type="scientific">Wolfiporia cocos (strain MD-104)</name>
    <name type="common">Brown rot fungus</name>
    <dbReference type="NCBI Taxonomy" id="742152"/>
    <lineage>
        <taxon>Eukaryota</taxon>
        <taxon>Fungi</taxon>
        <taxon>Dikarya</taxon>
        <taxon>Basidiomycota</taxon>
        <taxon>Agaricomycotina</taxon>
        <taxon>Agaricomycetes</taxon>
        <taxon>Polyporales</taxon>
        <taxon>Phaeolaceae</taxon>
        <taxon>Wolfiporia</taxon>
    </lineage>
</organism>
<dbReference type="PANTHER" id="PTHR13384">
    <property type="entry name" value="G PATCH DOMAIN-CONTAINING PROTEIN 1"/>
    <property type="match status" value="1"/>
</dbReference>
<feature type="region of interest" description="Disordered" evidence="1">
    <location>
        <begin position="666"/>
        <end position="698"/>
    </location>
</feature>
<dbReference type="OrthoDB" id="20507at2759"/>
<dbReference type="AlphaFoldDB" id="A0A2H3K7Z7"/>
<feature type="compositionally biased region" description="Basic and acidic residues" evidence="1">
    <location>
        <begin position="371"/>
        <end position="382"/>
    </location>
</feature>
<name>A0A2H3K7Z7_WOLCO</name>
<feature type="region of interest" description="Disordered" evidence="1">
    <location>
        <begin position="712"/>
        <end position="738"/>
    </location>
</feature>
<dbReference type="EMBL" id="KB468157">
    <property type="protein sequence ID" value="PCH44567.1"/>
    <property type="molecule type" value="Genomic_DNA"/>
</dbReference>
<feature type="compositionally biased region" description="Acidic residues" evidence="1">
    <location>
        <begin position="713"/>
        <end position="732"/>
    </location>
</feature>
<dbReference type="GO" id="GO:0006397">
    <property type="term" value="P:mRNA processing"/>
    <property type="evidence" value="ECO:0007669"/>
    <property type="project" value="InterPro"/>
</dbReference>
<feature type="region of interest" description="Disordered" evidence="1">
    <location>
        <begin position="92"/>
        <end position="111"/>
    </location>
</feature>
<dbReference type="STRING" id="742152.A0A2H3K7Z7"/>
<reference evidence="3 4" key="1">
    <citation type="journal article" date="2012" name="Science">
        <title>The Paleozoic origin of enzymatic lignin decomposition reconstructed from 31 fungal genomes.</title>
        <authorList>
            <person name="Floudas D."/>
            <person name="Binder M."/>
            <person name="Riley R."/>
            <person name="Barry K."/>
            <person name="Blanchette R.A."/>
            <person name="Henrissat B."/>
            <person name="Martinez A.T."/>
            <person name="Otillar R."/>
            <person name="Spatafora J.W."/>
            <person name="Yadav J.S."/>
            <person name="Aerts A."/>
            <person name="Benoit I."/>
            <person name="Boyd A."/>
            <person name="Carlson A."/>
            <person name="Copeland A."/>
            <person name="Coutinho P.M."/>
            <person name="de Vries R.P."/>
            <person name="Ferreira P."/>
            <person name="Findley K."/>
            <person name="Foster B."/>
            <person name="Gaskell J."/>
            <person name="Glotzer D."/>
            <person name="Gorecki P."/>
            <person name="Heitman J."/>
            <person name="Hesse C."/>
            <person name="Hori C."/>
            <person name="Igarashi K."/>
            <person name="Jurgens J.A."/>
            <person name="Kallen N."/>
            <person name="Kersten P."/>
            <person name="Kohler A."/>
            <person name="Kuees U."/>
            <person name="Kumar T.K.A."/>
            <person name="Kuo A."/>
            <person name="LaButti K."/>
            <person name="Larrondo L.F."/>
            <person name="Lindquist E."/>
            <person name="Ling A."/>
            <person name="Lombard V."/>
            <person name="Lucas S."/>
            <person name="Lundell T."/>
            <person name="Martin R."/>
            <person name="McLaughlin D.J."/>
            <person name="Morgenstern I."/>
            <person name="Morin E."/>
            <person name="Murat C."/>
            <person name="Nagy L.G."/>
            <person name="Nolan M."/>
            <person name="Ohm R.A."/>
            <person name="Patyshakuliyeva A."/>
            <person name="Rokas A."/>
            <person name="Ruiz-Duenas F.J."/>
            <person name="Sabat G."/>
            <person name="Salamov A."/>
            <person name="Samejima M."/>
            <person name="Schmutz J."/>
            <person name="Slot J.C."/>
            <person name="St John F."/>
            <person name="Stenlid J."/>
            <person name="Sun H."/>
            <person name="Sun S."/>
            <person name="Syed K."/>
            <person name="Tsang A."/>
            <person name="Wiebenga A."/>
            <person name="Young D."/>
            <person name="Pisabarro A."/>
            <person name="Eastwood D.C."/>
            <person name="Martin F."/>
            <person name="Cullen D."/>
            <person name="Grigoriev I.V."/>
            <person name="Hibbett D.S."/>
        </authorList>
    </citation>
    <scope>NUCLEOTIDE SEQUENCE [LARGE SCALE GENOMIC DNA]</scope>
    <source>
        <strain evidence="3 4">MD-104</strain>
    </source>
</reference>
<feature type="compositionally biased region" description="Basic and acidic residues" evidence="1">
    <location>
        <begin position="92"/>
        <end position="105"/>
    </location>
</feature>
<dbReference type="Pfam" id="PF07713">
    <property type="entry name" value="DUF1604"/>
    <property type="match status" value="1"/>
</dbReference>
<dbReference type="InterPro" id="IPR011666">
    <property type="entry name" value="DUF1604"/>
</dbReference>
<gene>
    <name evidence="3" type="ORF">WOLCODRAFT_77193</name>
</gene>
<feature type="region of interest" description="Disordered" evidence="1">
    <location>
        <begin position="371"/>
        <end position="396"/>
    </location>
</feature>
<sequence length="911" mass="99018">MTSRLKRKLNDLGVDPASSRANESFCLIGTPLPPLEKAKDAGEFVPLWKQEVRDEKGRRRLHGAFTGGFSAGYFNSVGSKEGWAPSTFVSSRTDRAKARAARPEDFMDDEDLAERAEGRALVDTTEEMDFDFGATAAERRRAGAAPDAEADPISAALAASLAPAPQDSVGARVLKKMGWRPGQGVGPRLTYAQRRAQDGARPGEDEEDEEARKHLYPRRDTPVVLAQRKDDSHGLGYVAGMRLEESVGAEREREGPGIAAGFGLGALNDADEDDLDVYDSGHGRHSRSRMAYDVVDDDDGRPIAMGARQAGRAQESRTTAASGLQTFSDGRVVLRGFVLSDKPVAEDRWFPLPEVPKGWTPNPRRVWEQEQNKENAGAEKGADGAPARQPPKTHEEWKNSFMSADERGSMLGETPLPSQPRSVFEFMSQKDRERLQNIKNAIPGPSTPAPSAPLPPVPPADGEATIPHVHPSVAKAALQGFQPFATDPVKHARYTAFLTFQSARESATSLGLDPLPGQRAEEFRKELEDYAKAATVFKPLSAAMADRFRSAAVVETGPTVVEGLHQPAPTDEATQEEEQQQQQQKEEEEDPRASAVRMGMFGPLTREVVPWQPARLLCKRFGVRDPEVDTSSTAAGLGDELAPTGAARDAAAEAGQAAPLAITDRSAAGAGERGREVPRDLANVGLGEDDDQGRDTLTYQRPGMDIFKAIFASDEEDSDEEDAVKAEPDEEQLPGVQVKKEPVPAHLVAAEPVAAVYVPAENGSKSPANVAEKVDLASFKPTFVPRSERESRKDKGKDKERSKKEKDKKKKGKALMSFDVEDDGFGPSLSTPVSQEKDKDKDRERRKKRRKEQKEDDLDDSMWVEAPPPEVVKSLPADPSPEGLHPSAHDGAVAEAVATPAKGRKRAIDFM</sequence>
<dbReference type="GO" id="GO:0005634">
    <property type="term" value="C:nucleus"/>
    <property type="evidence" value="ECO:0007669"/>
    <property type="project" value="TreeGrafter"/>
</dbReference>
<dbReference type="PROSITE" id="PS50174">
    <property type="entry name" value="G_PATCH"/>
    <property type="match status" value="1"/>
</dbReference>
<dbReference type="InterPro" id="IPR000467">
    <property type="entry name" value="G_patch_dom"/>
</dbReference>
<evidence type="ECO:0000256" key="1">
    <source>
        <dbReference type="SAM" id="MobiDB-lite"/>
    </source>
</evidence>